<organism evidence="2 3">
    <name type="scientific">Solidesulfovibrio aerotolerans</name>
    <dbReference type="NCBI Taxonomy" id="295255"/>
    <lineage>
        <taxon>Bacteria</taxon>
        <taxon>Pseudomonadati</taxon>
        <taxon>Thermodesulfobacteriota</taxon>
        <taxon>Desulfovibrionia</taxon>
        <taxon>Desulfovibrionales</taxon>
        <taxon>Desulfovibrionaceae</taxon>
        <taxon>Solidesulfovibrio</taxon>
    </lineage>
</organism>
<evidence type="ECO:0000313" key="2">
    <source>
        <dbReference type="EMBL" id="MYL82453.1"/>
    </source>
</evidence>
<gene>
    <name evidence="2" type="ORF">GTA51_04780</name>
</gene>
<evidence type="ECO:0000313" key="3">
    <source>
        <dbReference type="Proteomes" id="UP000482487"/>
    </source>
</evidence>
<proteinExistence type="predicted"/>
<dbReference type="EMBL" id="WVUD01000005">
    <property type="protein sequence ID" value="MYL82453.1"/>
    <property type="molecule type" value="Genomic_DNA"/>
</dbReference>
<comment type="caution">
    <text evidence="2">The sequence shown here is derived from an EMBL/GenBank/DDBJ whole genome shotgun (WGS) entry which is preliminary data.</text>
</comment>
<evidence type="ECO:0000256" key="1">
    <source>
        <dbReference type="SAM" id="SignalP"/>
    </source>
</evidence>
<dbReference type="Proteomes" id="UP000482487">
    <property type="component" value="Unassembled WGS sequence"/>
</dbReference>
<feature type="chain" id="PRO_5029012249" description="Lipoprotein" evidence="1">
    <location>
        <begin position="26"/>
        <end position="202"/>
    </location>
</feature>
<feature type="signal peptide" evidence="1">
    <location>
        <begin position="1"/>
        <end position="25"/>
    </location>
</feature>
<sequence>MHKTIFCTVLFIALCCLVGCGSSSSDNPNAKPEPIVNTFNSVHLFQPLPDDIKNNNTGNTSFKGYAQYRQDAFKMQLVPFLGNSVETIKYNFDQNDGLVKSINILVKNESVDSLKKSMIKKFGVPQKICKRTMVLDDGKSIAFDLSRWVDDKYTLELGAKEDKSSGLSWVNIQTNEYRQQSDANQLNQKGVKNIATECSDFK</sequence>
<keyword evidence="3" id="KW-1185">Reference proteome</keyword>
<dbReference type="AlphaFoldDB" id="A0A7C9MJX6"/>
<accession>A0A7C9MJX6</accession>
<name>A0A7C9MJX6_9BACT</name>
<dbReference type="RefSeq" id="WP_160959143.1">
    <property type="nucleotide sequence ID" value="NZ_WVUD01000005.1"/>
</dbReference>
<evidence type="ECO:0008006" key="4">
    <source>
        <dbReference type="Google" id="ProtNLM"/>
    </source>
</evidence>
<protein>
    <recommendedName>
        <fullName evidence="4">Lipoprotein</fullName>
    </recommendedName>
</protein>
<reference evidence="2 3" key="1">
    <citation type="submission" date="2020-01" db="EMBL/GenBank/DDBJ databases">
        <title>Genome sequence of Desulfovibrio aerotolerans DSM 16695(T).</title>
        <authorList>
            <person name="Karnachuk O."/>
            <person name="Avakyan M."/>
            <person name="Mardanov A."/>
            <person name="Kadnikov V."/>
            <person name="Ravin N."/>
        </authorList>
    </citation>
    <scope>NUCLEOTIDE SEQUENCE [LARGE SCALE GENOMIC DNA]</scope>
    <source>
        <strain evidence="2 3">DSM 16695</strain>
    </source>
</reference>
<keyword evidence="1" id="KW-0732">Signal</keyword>